<dbReference type="PANTHER" id="PTHR23232:SF133">
    <property type="entry name" value="RIKEN CDNA 1700020N01 GENE"/>
    <property type="match status" value="1"/>
</dbReference>
<dbReference type="Gene3D" id="6.10.140.140">
    <property type="match status" value="1"/>
</dbReference>
<proteinExistence type="predicted"/>
<reference evidence="2 3" key="1">
    <citation type="journal article" date="2020" name="Mol. Biol. Evol.">
        <title>Interspecific Gene Flow and the Evolution of Specialization in Black and White Rhinoceros.</title>
        <authorList>
            <person name="Moodley Y."/>
            <person name="Westbury M.V."/>
            <person name="Russo I.M."/>
            <person name="Gopalakrishnan S."/>
            <person name="Rakotoarivelo A."/>
            <person name="Olsen R.A."/>
            <person name="Prost S."/>
            <person name="Tunstall T."/>
            <person name="Ryder O.A."/>
            <person name="Dalen L."/>
            <person name="Bruford M.W."/>
        </authorList>
    </citation>
    <scope>NUCLEOTIDE SEQUENCE [LARGE SCALE GENOMIC DNA]</scope>
    <source>
        <strain evidence="2">SBR-YM</strain>
        <tissue evidence="2">Skin</tissue>
    </source>
</reference>
<dbReference type="GO" id="GO:0006355">
    <property type="term" value="P:regulation of DNA-templated transcription"/>
    <property type="evidence" value="ECO:0007669"/>
    <property type="project" value="InterPro"/>
</dbReference>
<dbReference type="InterPro" id="IPR036051">
    <property type="entry name" value="KRAB_dom_sf"/>
</dbReference>
<name>A0A7J7FNQ1_DICBM</name>
<comment type="caution">
    <text evidence="2">The sequence shown here is derived from an EMBL/GenBank/DDBJ whole genome shotgun (WGS) entry which is preliminary data.</text>
</comment>
<protein>
    <recommendedName>
        <fullName evidence="1">KRAB domain-containing protein</fullName>
    </recommendedName>
</protein>
<feature type="domain" description="KRAB" evidence="1">
    <location>
        <begin position="59"/>
        <end position="135"/>
    </location>
</feature>
<dbReference type="PANTHER" id="PTHR23232">
    <property type="entry name" value="KRAB DOMAIN C2H2 ZINC FINGER"/>
    <property type="match status" value="1"/>
</dbReference>
<dbReference type="Proteomes" id="UP000551758">
    <property type="component" value="Unassembled WGS sequence"/>
</dbReference>
<evidence type="ECO:0000313" key="2">
    <source>
        <dbReference type="EMBL" id="KAF5929508.1"/>
    </source>
</evidence>
<evidence type="ECO:0000259" key="1">
    <source>
        <dbReference type="PROSITE" id="PS50805"/>
    </source>
</evidence>
<dbReference type="InterPro" id="IPR001909">
    <property type="entry name" value="KRAB"/>
</dbReference>
<dbReference type="Pfam" id="PF01352">
    <property type="entry name" value="KRAB"/>
    <property type="match status" value="2"/>
</dbReference>
<dbReference type="EMBL" id="JACDTQ010000092">
    <property type="protein sequence ID" value="KAF5929508.1"/>
    <property type="molecule type" value="Genomic_DNA"/>
</dbReference>
<dbReference type="AlphaFoldDB" id="A0A7J7FNQ1"/>
<keyword evidence="3" id="KW-1185">Reference proteome</keyword>
<dbReference type="CDD" id="cd07765">
    <property type="entry name" value="KRAB_A-box"/>
    <property type="match status" value="1"/>
</dbReference>
<organism evidence="2 3">
    <name type="scientific">Diceros bicornis minor</name>
    <name type="common">South-central black rhinoceros</name>
    <dbReference type="NCBI Taxonomy" id="77932"/>
    <lineage>
        <taxon>Eukaryota</taxon>
        <taxon>Metazoa</taxon>
        <taxon>Chordata</taxon>
        <taxon>Craniata</taxon>
        <taxon>Vertebrata</taxon>
        <taxon>Euteleostomi</taxon>
        <taxon>Mammalia</taxon>
        <taxon>Eutheria</taxon>
        <taxon>Laurasiatheria</taxon>
        <taxon>Perissodactyla</taxon>
        <taxon>Rhinocerotidae</taxon>
        <taxon>Diceros</taxon>
    </lineage>
</organism>
<dbReference type="PROSITE" id="PS50805">
    <property type="entry name" value="KRAB"/>
    <property type="match status" value="1"/>
</dbReference>
<evidence type="ECO:0000313" key="3">
    <source>
        <dbReference type="Proteomes" id="UP000551758"/>
    </source>
</evidence>
<sequence>MPSAEGKANERSRVTFGPSVAVDDGCARVPILVARRLRPRPPTTPMAAAALRGLAQVCVTFEDVTIYFSQEEWGLLDESQRCLHHAVTLENFALIASLGKALTAIPVSWSPSVLFSPRGNAAPSTAGLWLCLWRPSTAKQPLSLPSSSEQSYGLIPDCWCGMENEETPSEQSVSVEALSQVKTSKPGPSTQKTHPPEKCVPILKDILYLADLPEQKPYLVGACANLHQLQKHSSAEKLSKRDVDRASRVKSSRFHMSRKSFTWGEVEKDFPATLGLLWPEAMPRGEKPNKLTECGETFYSGKSHYMSGECEKASSPKDTLGHHLRAASASPLRLSQNSAVKIHQWFGPRSLYTLCSDQAIGSDLIQHRKACLLPLTFQAWVTFQDVTVTFTWEKCGHFDLAQGDPVPKCDAGNCGLLVLLDTILATNDNLISNYYSQISVRLWERIEHIMEIRKKYYLENQFCLVELDHNLLVEVVVKRVPYVWVEHLHEPWTLVGTVADPFTAHMPGQSRDQPETAGSSQKTVTITKNSWTPMSECCPNHGDPDLAES</sequence>
<accession>A0A7J7FNQ1</accession>
<dbReference type="SUPFAM" id="SSF109640">
    <property type="entry name" value="KRAB domain (Kruppel-associated box)"/>
    <property type="match status" value="2"/>
</dbReference>
<gene>
    <name evidence="2" type="ORF">HPG69_007261</name>
</gene>
<dbReference type="InterPro" id="IPR050169">
    <property type="entry name" value="Krueppel_C2H2_ZnF"/>
</dbReference>
<dbReference type="SMART" id="SM00349">
    <property type="entry name" value="KRAB"/>
    <property type="match status" value="1"/>
</dbReference>